<reference evidence="1 2" key="1">
    <citation type="submission" date="2019-05" db="EMBL/GenBank/DDBJ databases">
        <authorList>
            <consortium name="Science for Life Laboratories"/>
        </authorList>
    </citation>
    <scope>NUCLEOTIDE SEQUENCE [LARGE SCALE GENOMIC DNA]</scope>
    <source>
        <strain evidence="1">Soil9</strain>
    </source>
</reference>
<evidence type="ECO:0000313" key="2">
    <source>
        <dbReference type="Proteomes" id="UP000464178"/>
    </source>
</evidence>
<dbReference type="AlphaFoldDB" id="A0A6P2DCP3"/>
<dbReference type="EMBL" id="LR593886">
    <property type="protein sequence ID" value="VTR98548.1"/>
    <property type="molecule type" value="Genomic_DNA"/>
</dbReference>
<dbReference type="RefSeq" id="WP_162671630.1">
    <property type="nucleotide sequence ID" value="NZ_LR593886.1"/>
</dbReference>
<dbReference type="Proteomes" id="UP000464178">
    <property type="component" value="Chromosome"/>
</dbReference>
<name>A0A6P2DCP3_9BACT</name>
<evidence type="ECO:0000313" key="1">
    <source>
        <dbReference type="EMBL" id="VTR98548.1"/>
    </source>
</evidence>
<proteinExistence type="predicted"/>
<sequence>MCDTRPITFDVDPAQRVRRATFRGVITEPVLLSTYGRLISEPGYDFTLNDLIDMRTVSRLEVGPDAIRQLVDLFAHPGEGATNRCAIVTATDHVFGMARMYEMLSWNSSELIHVFRDIEEAERWLRAADHPPR</sequence>
<accession>A0A6P2DCP3</accession>
<dbReference type="KEGG" id="gms:SOIL9_02380"/>
<organism evidence="1 2">
    <name type="scientific">Gemmata massiliana</name>
    <dbReference type="NCBI Taxonomy" id="1210884"/>
    <lineage>
        <taxon>Bacteria</taxon>
        <taxon>Pseudomonadati</taxon>
        <taxon>Planctomycetota</taxon>
        <taxon>Planctomycetia</taxon>
        <taxon>Gemmatales</taxon>
        <taxon>Gemmataceae</taxon>
        <taxon>Gemmata</taxon>
    </lineage>
</organism>
<protein>
    <recommendedName>
        <fullName evidence="3">STAS/SEC14 domain-containing protein</fullName>
    </recommendedName>
</protein>
<gene>
    <name evidence="1" type="ORF">SOIL9_02380</name>
</gene>
<keyword evidence="2" id="KW-1185">Reference proteome</keyword>
<evidence type="ECO:0008006" key="3">
    <source>
        <dbReference type="Google" id="ProtNLM"/>
    </source>
</evidence>